<dbReference type="Pfam" id="PF00001">
    <property type="entry name" value="7tm_1"/>
    <property type="match status" value="1"/>
</dbReference>
<evidence type="ECO:0000313" key="8">
    <source>
        <dbReference type="Proteomes" id="UP000076420"/>
    </source>
</evidence>
<feature type="transmembrane region" description="Helical" evidence="5">
    <location>
        <begin position="204"/>
        <end position="227"/>
    </location>
</feature>
<dbReference type="VEuPathDB" id="VectorBase:BGLB025528"/>
<evidence type="ECO:0000259" key="6">
    <source>
        <dbReference type="PROSITE" id="PS50262"/>
    </source>
</evidence>
<dbReference type="GO" id="GO:0004930">
    <property type="term" value="F:G protein-coupled receptor activity"/>
    <property type="evidence" value="ECO:0007669"/>
    <property type="project" value="InterPro"/>
</dbReference>
<feature type="transmembrane region" description="Helical" evidence="5">
    <location>
        <begin position="274"/>
        <end position="296"/>
    </location>
</feature>
<dbReference type="Gene3D" id="1.20.1070.10">
    <property type="entry name" value="Rhodopsin 7-helix transmembrane proteins"/>
    <property type="match status" value="1"/>
</dbReference>
<keyword evidence="2 5" id="KW-0812">Transmembrane</keyword>
<name>A0A2C9L060_BIOGL</name>
<feature type="domain" description="G-protein coupled receptors family 1 profile" evidence="6">
    <location>
        <begin position="41"/>
        <end position="332"/>
    </location>
</feature>
<dbReference type="OrthoDB" id="6080945at2759"/>
<dbReference type="VEuPathDB" id="VectorBase:BGLAX_034147"/>
<dbReference type="STRING" id="6526.A0A2C9L060"/>
<evidence type="ECO:0000256" key="1">
    <source>
        <dbReference type="ARBA" id="ARBA00004370"/>
    </source>
</evidence>
<proteinExistence type="predicted"/>
<dbReference type="RefSeq" id="XP_013087678.2">
    <property type="nucleotide sequence ID" value="XM_013232224.2"/>
</dbReference>
<dbReference type="AlphaFoldDB" id="A0A2C9L060"/>
<dbReference type="InterPro" id="IPR000276">
    <property type="entry name" value="GPCR_Rhodpsn"/>
</dbReference>
<dbReference type="Proteomes" id="UP000076420">
    <property type="component" value="Unassembled WGS sequence"/>
</dbReference>
<feature type="transmembrane region" description="Helical" evidence="5">
    <location>
        <begin position="144"/>
        <end position="165"/>
    </location>
</feature>
<dbReference type="SUPFAM" id="SSF81321">
    <property type="entry name" value="Family A G protein-coupled receptor-like"/>
    <property type="match status" value="1"/>
</dbReference>
<dbReference type="GO" id="GO:0016020">
    <property type="term" value="C:membrane"/>
    <property type="evidence" value="ECO:0007669"/>
    <property type="project" value="UniProtKB-SubCell"/>
</dbReference>
<accession>A0A2C9L060</accession>
<evidence type="ECO:0000313" key="7">
    <source>
        <dbReference type="EnsemblMetazoa" id="BGLB025528-PA"/>
    </source>
</evidence>
<keyword evidence="3 5" id="KW-1133">Transmembrane helix</keyword>
<comment type="subcellular location">
    <subcellularLocation>
        <location evidence="1">Membrane</location>
    </subcellularLocation>
</comment>
<feature type="transmembrane region" description="Helical" evidence="5">
    <location>
        <begin position="99"/>
        <end position="123"/>
    </location>
</feature>
<reference evidence="7" key="1">
    <citation type="submission" date="2020-05" db="UniProtKB">
        <authorList>
            <consortium name="EnsemblMetazoa"/>
        </authorList>
    </citation>
    <scope>IDENTIFICATION</scope>
    <source>
        <strain evidence="7">BB02</strain>
    </source>
</reference>
<gene>
    <name evidence="7" type="primary">106071992</name>
</gene>
<evidence type="ECO:0000256" key="2">
    <source>
        <dbReference type="ARBA" id="ARBA00022692"/>
    </source>
</evidence>
<dbReference type="PROSITE" id="PS50262">
    <property type="entry name" value="G_PROTEIN_RECEP_F1_2"/>
    <property type="match status" value="1"/>
</dbReference>
<dbReference type="InterPro" id="IPR017452">
    <property type="entry name" value="GPCR_Rhodpsn_7TM"/>
</dbReference>
<protein>
    <recommendedName>
        <fullName evidence="6">G-protein coupled receptors family 1 profile domain-containing protein</fullName>
    </recommendedName>
</protein>
<sequence>MGNNWIDESKSWYISDESLEYLDIVLNISLHGLLSSFGVMSNVLNMVIFIKLKLKNSMTVGLFALSFTDFYVTLLKLASCGSNLVEIMYPDSPVDPMMVGGYLFNLSYVFYLVSCWITTMLSVERCFCVVSPFTVRQTFTRGRCLTTIIVIYVVHIAIHLPVFIFTQVMWVPVETGANLTMSEQYILTFVIDENSAWWETLSDFVIGISLSVLSQVILIICTIWMIVCLKNSSKIRKLPSNEIKGVDESNTEDKFSKTPEQTLSPKENRMVKTVLWLSIIVSSCNVPRFITTFVHQIVPGMNLGAYENLEKLLWDISYFCGTSCCCFNIFVYIRLNSSYAKKLNRLLS</sequence>
<evidence type="ECO:0000256" key="5">
    <source>
        <dbReference type="SAM" id="Phobius"/>
    </source>
</evidence>
<feature type="transmembrane region" description="Helical" evidence="5">
    <location>
        <begin position="60"/>
        <end position="79"/>
    </location>
</feature>
<dbReference type="PANTHER" id="PTHR46641">
    <property type="entry name" value="FMRFAMIDE RECEPTOR-RELATED"/>
    <property type="match status" value="1"/>
</dbReference>
<evidence type="ECO:0000256" key="4">
    <source>
        <dbReference type="ARBA" id="ARBA00023136"/>
    </source>
</evidence>
<feature type="transmembrane region" description="Helical" evidence="5">
    <location>
        <begin position="24"/>
        <end position="48"/>
    </location>
</feature>
<organism evidence="7 8">
    <name type="scientific">Biomphalaria glabrata</name>
    <name type="common">Bloodfluke planorb</name>
    <name type="synonym">Freshwater snail</name>
    <dbReference type="NCBI Taxonomy" id="6526"/>
    <lineage>
        <taxon>Eukaryota</taxon>
        <taxon>Metazoa</taxon>
        <taxon>Spiralia</taxon>
        <taxon>Lophotrochozoa</taxon>
        <taxon>Mollusca</taxon>
        <taxon>Gastropoda</taxon>
        <taxon>Heterobranchia</taxon>
        <taxon>Euthyneura</taxon>
        <taxon>Panpulmonata</taxon>
        <taxon>Hygrophila</taxon>
        <taxon>Lymnaeoidea</taxon>
        <taxon>Planorbidae</taxon>
        <taxon>Biomphalaria</taxon>
    </lineage>
</organism>
<dbReference type="PANTHER" id="PTHR46641:SF18">
    <property type="entry name" value="G-PROTEIN COUPLED RECEPTORS FAMILY 1 PROFILE DOMAIN-CONTAINING PROTEIN"/>
    <property type="match status" value="1"/>
</dbReference>
<dbReference type="KEGG" id="bgt:106071992"/>
<dbReference type="InterPro" id="IPR052954">
    <property type="entry name" value="GPCR-Ligand_Int"/>
</dbReference>
<feature type="transmembrane region" description="Helical" evidence="5">
    <location>
        <begin position="316"/>
        <end position="335"/>
    </location>
</feature>
<dbReference type="EnsemblMetazoa" id="BGLB025528-RA">
    <property type="protein sequence ID" value="BGLB025528-PA"/>
    <property type="gene ID" value="BGLB025528"/>
</dbReference>
<evidence type="ECO:0000256" key="3">
    <source>
        <dbReference type="ARBA" id="ARBA00022989"/>
    </source>
</evidence>
<keyword evidence="4 5" id="KW-0472">Membrane</keyword>